<keyword evidence="2 5" id="KW-0812">Transmembrane</keyword>
<dbReference type="GO" id="GO:0008521">
    <property type="term" value="F:acetyl-CoA transmembrane transporter activity"/>
    <property type="evidence" value="ECO:0007669"/>
    <property type="project" value="InterPro"/>
</dbReference>
<dbReference type="AlphaFoldDB" id="A0A9P0PQT8"/>
<feature type="transmembrane region" description="Helical" evidence="5">
    <location>
        <begin position="124"/>
        <end position="143"/>
    </location>
</feature>
<proteinExistence type="predicted"/>
<dbReference type="EMBL" id="CAKOFQ010007188">
    <property type="protein sequence ID" value="CAH1993956.1"/>
    <property type="molecule type" value="Genomic_DNA"/>
</dbReference>
<sequence>MEYGGLTPSTSIASIKGDERNIVLLFFLYTLQGIPLGLSAAIPLILQNRGVSYKQQAEFSFVWWPFSLKLLWAPLVDAIFSSRIGRRKTWLIPTQYLIGLFMLLLSSHVKRWLGDDGGTPNIEILTLLFFMLNFLAATQDIAVDGWALTMLKKENVGHASTCNSVGQTTGYFMSNVLFMALESPTFCNQYLRSEPQEEGIVTFTGFLYFWGWVFLITTTLVAIFKTETEPHDPNHVVVHDRDIKTAYTSLKEILQLRSIQILVVMLLTCKIGFSSTDSVMPLKLVEAGIPKEKLGLIAVPMIPIQVLLPLVISKYSTGPKPLNVFLKAIPYRLLLGVGAAFLVWITPTLVPDASKGLPITYVGLLLVLYGAHQACLYCMYVSIMAFFAKISDSKVGGTYMTLLNTCTNLGGNWPTILALYFVDPLTWKQCEGGVEAIDNACRTSVERDLCVSKGGKCVTTIDGFYIETVICIVIGFLWLWLWGSKTIKYIQALNENAWKLAKRKTDKR</sequence>
<dbReference type="InterPro" id="IPR024371">
    <property type="entry name" value="AcetylCoA_trans_1-like"/>
</dbReference>
<dbReference type="PANTHER" id="PTHR12778:SF9">
    <property type="entry name" value="ACETYL-COENZYME A TRANSPORTER 1"/>
    <property type="match status" value="1"/>
</dbReference>
<organism evidence="6 7">
    <name type="scientific">Acanthoscelides obtectus</name>
    <name type="common">Bean weevil</name>
    <name type="synonym">Bruchus obtectus</name>
    <dbReference type="NCBI Taxonomy" id="200917"/>
    <lineage>
        <taxon>Eukaryota</taxon>
        <taxon>Metazoa</taxon>
        <taxon>Ecdysozoa</taxon>
        <taxon>Arthropoda</taxon>
        <taxon>Hexapoda</taxon>
        <taxon>Insecta</taxon>
        <taxon>Pterygota</taxon>
        <taxon>Neoptera</taxon>
        <taxon>Endopterygota</taxon>
        <taxon>Coleoptera</taxon>
        <taxon>Polyphaga</taxon>
        <taxon>Cucujiformia</taxon>
        <taxon>Chrysomeloidea</taxon>
        <taxon>Chrysomelidae</taxon>
        <taxon>Bruchinae</taxon>
        <taxon>Bruchini</taxon>
        <taxon>Acanthoscelides</taxon>
    </lineage>
</organism>
<evidence type="ECO:0000256" key="1">
    <source>
        <dbReference type="ARBA" id="ARBA00004141"/>
    </source>
</evidence>
<evidence type="ECO:0000256" key="5">
    <source>
        <dbReference type="SAM" id="Phobius"/>
    </source>
</evidence>
<evidence type="ECO:0000256" key="3">
    <source>
        <dbReference type="ARBA" id="ARBA00022989"/>
    </source>
</evidence>
<feature type="transmembrane region" description="Helical" evidence="5">
    <location>
        <begin position="89"/>
        <end position="109"/>
    </location>
</feature>
<feature type="transmembrane region" description="Helical" evidence="5">
    <location>
        <begin position="294"/>
        <end position="312"/>
    </location>
</feature>
<dbReference type="GO" id="GO:0016020">
    <property type="term" value="C:membrane"/>
    <property type="evidence" value="ECO:0007669"/>
    <property type="project" value="UniProtKB-SubCell"/>
</dbReference>
<reference evidence="6" key="1">
    <citation type="submission" date="2022-03" db="EMBL/GenBank/DDBJ databases">
        <authorList>
            <person name="Sayadi A."/>
        </authorList>
    </citation>
    <scope>NUCLEOTIDE SEQUENCE</scope>
</reference>
<feature type="transmembrane region" description="Helical" evidence="5">
    <location>
        <begin position="362"/>
        <end position="388"/>
    </location>
</feature>
<dbReference type="OrthoDB" id="6415790at2759"/>
<accession>A0A9P0PQT8</accession>
<evidence type="ECO:0008006" key="8">
    <source>
        <dbReference type="Google" id="ProtNLM"/>
    </source>
</evidence>
<dbReference type="InterPro" id="IPR036259">
    <property type="entry name" value="MFS_trans_sf"/>
</dbReference>
<dbReference type="Proteomes" id="UP001152888">
    <property type="component" value="Unassembled WGS sequence"/>
</dbReference>
<comment type="subcellular location">
    <subcellularLocation>
        <location evidence="1">Membrane</location>
        <topology evidence="1">Multi-pass membrane protein</topology>
    </subcellularLocation>
</comment>
<dbReference type="GO" id="GO:0035348">
    <property type="term" value="P:acetyl-CoA transmembrane transport"/>
    <property type="evidence" value="ECO:0007669"/>
    <property type="project" value="InterPro"/>
</dbReference>
<feature type="transmembrane region" description="Helical" evidence="5">
    <location>
        <begin position="254"/>
        <end position="273"/>
    </location>
</feature>
<gene>
    <name evidence="6" type="ORF">ACAOBT_LOCUS21840</name>
</gene>
<feature type="transmembrane region" description="Helical" evidence="5">
    <location>
        <begin position="332"/>
        <end position="350"/>
    </location>
</feature>
<evidence type="ECO:0000256" key="2">
    <source>
        <dbReference type="ARBA" id="ARBA00022692"/>
    </source>
</evidence>
<feature type="transmembrane region" description="Helical" evidence="5">
    <location>
        <begin position="21"/>
        <end position="46"/>
    </location>
</feature>
<feature type="transmembrane region" description="Helical" evidence="5">
    <location>
        <begin position="464"/>
        <end position="482"/>
    </location>
</feature>
<feature type="transmembrane region" description="Helical" evidence="5">
    <location>
        <begin position="61"/>
        <end position="80"/>
    </location>
</feature>
<keyword evidence="3 5" id="KW-1133">Transmembrane helix</keyword>
<dbReference type="Gene3D" id="1.20.1250.20">
    <property type="entry name" value="MFS general substrate transporter like domains"/>
    <property type="match status" value="1"/>
</dbReference>
<evidence type="ECO:0000256" key="4">
    <source>
        <dbReference type="ARBA" id="ARBA00023136"/>
    </source>
</evidence>
<protein>
    <recommendedName>
        <fullName evidence="8">Acetyl-coenzyme A transporter 1</fullName>
    </recommendedName>
</protein>
<comment type="caution">
    <text evidence="6">The sequence shown here is derived from an EMBL/GenBank/DDBJ whole genome shotgun (WGS) entry which is preliminary data.</text>
</comment>
<dbReference type="SUPFAM" id="SSF103473">
    <property type="entry name" value="MFS general substrate transporter"/>
    <property type="match status" value="1"/>
</dbReference>
<evidence type="ECO:0000313" key="6">
    <source>
        <dbReference type="EMBL" id="CAH1993956.1"/>
    </source>
</evidence>
<dbReference type="InterPro" id="IPR004752">
    <property type="entry name" value="AmpG_permease/AT-1"/>
</dbReference>
<evidence type="ECO:0000313" key="7">
    <source>
        <dbReference type="Proteomes" id="UP001152888"/>
    </source>
</evidence>
<feature type="transmembrane region" description="Helical" evidence="5">
    <location>
        <begin position="200"/>
        <end position="224"/>
    </location>
</feature>
<name>A0A9P0PQT8_ACAOB</name>
<dbReference type="PANTHER" id="PTHR12778">
    <property type="entry name" value="SOLUTE CARRIER FAMILY 33 ACETYL-COA TRANSPORTER -RELATED"/>
    <property type="match status" value="1"/>
</dbReference>
<dbReference type="Pfam" id="PF13000">
    <property type="entry name" value="Acatn"/>
    <property type="match status" value="2"/>
</dbReference>
<keyword evidence="4 5" id="KW-0472">Membrane</keyword>
<keyword evidence="7" id="KW-1185">Reference proteome</keyword>